<dbReference type="EMBL" id="CM037152">
    <property type="protein sequence ID" value="KAH7835013.1"/>
    <property type="molecule type" value="Genomic_DNA"/>
</dbReference>
<reference evidence="1 2" key="1">
    <citation type="journal article" date="2021" name="Hortic Res">
        <title>High-quality reference genome and annotation aids understanding of berry development for evergreen blueberry (Vaccinium darrowii).</title>
        <authorList>
            <person name="Yu J."/>
            <person name="Hulse-Kemp A.M."/>
            <person name="Babiker E."/>
            <person name="Staton M."/>
        </authorList>
    </citation>
    <scope>NUCLEOTIDE SEQUENCE [LARGE SCALE GENOMIC DNA]</scope>
    <source>
        <strain evidence="2">cv. NJ 8807/NJ 8810</strain>
        <tissue evidence="1">Young leaf</tissue>
    </source>
</reference>
<evidence type="ECO:0000313" key="1">
    <source>
        <dbReference type="EMBL" id="KAH7835013.1"/>
    </source>
</evidence>
<dbReference type="Proteomes" id="UP000828048">
    <property type="component" value="Chromosome 2"/>
</dbReference>
<keyword evidence="2" id="KW-1185">Reference proteome</keyword>
<evidence type="ECO:0000313" key="2">
    <source>
        <dbReference type="Proteomes" id="UP000828048"/>
    </source>
</evidence>
<name>A0ACB7X2N5_9ERIC</name>
<comment type="caution">
    <text evidence="1">The sequence shown here is derived from an EMBL/GenBank/DDBJ whole genome shotgun (WGS) entry which is preliminary data.</text>
</comment>
<organism evidence="1 2">
    <name type="scientific">Vaccinium darrowii</name>
    <dbReference type="NCBI Taxonomy" id="229202"/>
    <lineage>
        <taxon>Eukaryota</taxon>
        <taxon>Viridiplantae</taxon>
        <taxon>Streptophyta</taxon>
        <taxon>Embryophyta</taxon>
        <taxon>Tracheophyta</taxon>
        <taxon>Spermatophyta</taxon>
        <taxon>Magnoliopsida</taxon>
        <taxon>eudicotyledons</taxon>
        <taxon>Gunneridae</taxon>
        <taxon>Pentapetalae</taxon>
        <taxon>asterids</taxon>
        <taxon>Ericales</taxon>
        <taxon>Ericaceae</taxon>
        <taxon>Vaccinioideae</taxon>
        <taxon>Vaccinieae</taxon>
        <taxon>Vaccinium</taxon>
    </lineage>
</organism>
<gene>
    <name evidence="1" type="ORF">Vadar_022063</name>
</gene>
<accession>A0ACB7X2N5</accession>
<sequence length="1274" mass="145694">MFDVRIFPFFLYDAYPTQPHLRPLQYCADIVTGDSQRPLLPSAPKSSSTSLPTPPKPGTVASKIKTTATYHQLRAADVSDPAQAESVDIFLQSLVWNSTQLHFKWRNCVHHILFLQQVYVFPVLDKIRCWIGYRLRRPALCSSHGYYGITNQPFVIVGLVIPDLGFSLKLLEAGEAESERLRQSNEARVFVCVSPVDRYQASRAYLQIRQLLVILVALTMGTNLAESSRSRSIEIRDRDHSPVRDLEEKERRSKHRSSKSSRKKEKDHRSKDRERSKEREREGNDREKDRSSTKDKRSERDYDVEKYKDKRSERDKDCKDRGKERDRDRDRDRDRETENDEERANKRSKDREKRRQKEREVAKYKDGDRESKIDKDRDRVREKGKGRREKERELDQDKEKSREREKVGRKQQEGHDRGKDGRKVDVFNVDRESGQNGDIGNQRKSSHHVEDETRSSKYQQSTAGQSGGSHVRASEVEEHISKMKEERLQKKSEGVSEVLTWVNRSHKIEEKKNSEKEKALQLSQIFEEQNNINQGELEDEGVAQHAAQDLAGVKVLHGFDKVIEGGTVVLTLKDQSILSNGDINEEMDMLENVEIGEQKQRDEAYKAAKKKAGSYVDKFSDEPGSERKILPQYDDSIVDEGVTLDASGCFTSDTEKELEKLRKRIHGVSANNHFEDLNTSDKITSSDYYTREEMVQFKKTKKKKSLRKKEKINIDALEAEAVSAGLGVGDLGTRKDGKRNAIREEKERLKAEMRSNAYQAAYAKADEASQALQLEQTRTIRTEEYDDNPVFGDDDDLHKSLERARKLALKKQGEEAASCPQAIALLAASTASHSTVDDQSASSGERQKNKVVFTEMQEFLWVLELDEEVHKSDGEDVFMEEDIEPKALDQETKDEDGGWIEVKDTDKEEHTAYEDKEEMLKDQGMLKETIRETAIGRGLSGALKLLKDQGMLKETVEWGGRNMDKKKSKLVGIYENDGQKEIRIERMDEFGRNLTPKEAFRLSSHKFHGKGPGKRKQEKRTREYQKEMKVMQMKNSDTPSQSVERMREAQACLKTPYLVLSGHVKPGQTSDPSSGFATVEKDLPGGLTPMLGNRKVEHVLGIKRKAEPGDMGQPKKPKTSFKDFCLEALDIVVSEDKKYKIRLILCLTNNWEAYGGRPQHVKWGKAAGWNLTSVDDFYTDPTLKSYYKTYLKDFAEDFRCRHPICQALEVAGDLAASKTRLLLAPNTPNKKSKTEGYMTETSSTQENTSNPAAKDNVDNMSDDETDVPNKKNTN</sequence>
<protein>
    <submittedName>
        <fullName evidence="1">Uncharacterized protein</fullName>
    </submittedName>
</protein>
<proteinExistence type="predicted"/>